<proteinExistence type="inferred from homology"/>
<organism evidence="12 13">
    <name type="scientific">Candidatus Methanomassiliicoccus intestinalis</name>
    <dbReference type="NCBI Taxonomy" id="1406512"/>
    <lineage>
        <taxon>Archaea</taxon>
        <taxon>Methanobacteriati</taxon>
        <taxon>Thermoplasmatota</taxon>
        <taxon>Thermoplasmata</taxon>
        <taxon>Methanomassiliicoccales</taxon>
        <taxon>Methanomassiliicoccaceae</taxon>
        <taxon>Methanomassiliicoccus</taxon>
    </lineage>
</organism>
<evidence type="ECO:0000256" key="7">
    <source>
        <dbReference type="ARBA" id="ARBA00037768"/>
    </source>
</evidence>
<feature type="binding site" evidence="11">
    <location>
        <begin position="8"/>
        <end position="18"/>
    </location>
    <ligand>
        <name>ATP</name>
        <dbReference type="ChEBI" id="CHEBI:30616"/>
    </ligand>
</feature>
<dbReference type="InterPro" id="IPR014729">
    <property type="entry name" value="Rossmann-like_a/b/a_fold"/>
</dbReference>
<comment type="caution">
    <text evidence="12">The sequence shown here is derived from an EMBL/GenBank/DDBJ whole genome shotgun (WGS) entry which is preliminary data.</text>
</comment>
<evidence type="ECO:0000256" key="9">
    <source>
        <dbReference type="ARBA" id="ARBA00039149"/>
    </source>
</evidence>
<name>A0A8J8PDR1_9ARCH</name>
<dbReference type="CDD" id="cd01995">
    <property type="entry name" value="QueC-like"/>
    <property type="match status" value="1"/>
</dbReference>
<evidence type="ECO:0000256" key="10">
    <source>
        <dbReference type="ARBA" id="ARBA00047890"/>
    </source>
</evidence>
<keyword evidence="3 11" id="KW-0479">Metal-binding</keyword>
<dbReference type="SUPFAM" id="SSF52402">
    <property type="entry name" value="Adenine nucleotide alpha hydrolases-like"/>
    <property type="match status" value="1"/>
</dbReference>
<evidence type="ECO:0000256" key="6">
    <source>
        <dbReference type="ARBA" id="ARBA00022840"/>
    </source>
</evidence>
<comment type="function">
    <text evidence="7 11">Catalyzes the ATP-dependent conversion of 7-carboxy-7-deazaguanine (CDG) to 7-cyano-7-deazaguanine (preQ(0)).</text>
</comment>
<dbReference type="GO" id="GO:0016879">
    <property type="term" value="F:ligase activity, forming carbon-nitrogen bonds"/>
    <property type="evidence" value="ECO:0007669"/>
    <property type="project" value="UniProtKB-UniRule"/>
</dbReference>
<keyword evidence="2 11" id="KW-0436">Ligase</keyword>
<dbReference type="Pfam" id="PF06508">
    <property type="entry name" value="QueC"/>
    <property type="match status" value="1"/>
</dbReference>
<dbReference type="EMBL" id="LVVT01000010">
    <property type="protein sequence ID" value="TQS83441.1"/>
    <property type="molecule type" value="Genomic_DNA"/>
</dbReference>
<dbReference type="InterPro" id="IPR018317">
    <property type="entry name" value="QueC"/>
</dbReference>
<evidence type="ECO:0000256" key="11">
    <source>
        <dbReference type="HAMAP-Rule" id="MF_01633"/>
    </source>
</evidence>
<feature type="binding site" evidence="11">
    <location>
        <position position="205"/>
    </location>
    <ligand>
        <name>Zn(2+)</name>
        <dbReference type="ChEBI" id="CHEBI:29105"/>
    </ligand>
</feature>
<feature type="binding site" evidence="11">
    <location>
        <position position="202"/>
    </location>
    <ligand>
        <name>Zn(2+)</name>
        <dbReference type="ChEBI" id="CHEBI:29105"/>
    </ligand>
</feature>
<dbReference type="PANTHER" id="PTHR42914:SF1">
    <property type="entry name" value="7-CYANO-7-DEAZAGUANINE SYNTHASE"/>
    <property type="match status" value="1"/>
</dbReference>
<dbReference type="PIRSF" id="PIRSF006293">
    <property type="entry name" value="ExsB"/>
    <property type="match status" value="1"/>
</dbReference>
<comment type="catalytic activity">
    <reaction evidence="10 11">
        <text>7-carboxy-7-carbaguanine + NH4(+) + 2 ATP = 7-cyano-7-carbaguanine + 2 AMP + 2 diphosphate + 2 H(+)</text>
        <dbReference type="Rhea" id="RHEA:27982"/>
        <dbReference type="ChEBI" id="CHEBI:15378"/>
        <dbReference type="ChEBI" id="CHEBI:28938"/>
        <dbReference type="ChEBI" id="CHEBI:30616"/>
        <dbReference type="ChEBI" id="CHEBI:33019"/>
        <dbReference type="ChEBI" id="CHEBI:45075"/>
        <dbReference type="ChEBI" id="CHEBI:61036"/>
        <dbReference type="ChEBI" id="CHEBI:456215"/>
        <dbReference type="EC" id="6.3.4.20"/>
    </reaction>
</comment>
<dbReference type="Gene3D" id="3.40.50.620">
    <property type="entry name" value="HUPs"/>
    <property type="match status" value="1"/>
</dbReference>
<comment type="pathway">
    <text evidence="1 11">Purine metabolism; 7-cyano-7-deazaguanine biosynthesis.</text>
</comment>
<evidence type="ECO:0000256" key="1">
    <source>
        <dbReference type="ARBA" id="ARBA00005061"/>
    </source>
</evidence>
<dbReference type="GO" id="GO:0005524">
    <property type="term" value="F:ATP binding"/>
    <property type="evidence" value="ECO:0007669"/>
    <property type="project" value="UniProtKB-UniRule"/>
</dbReference>
<keyword evidence="4 11" id="KW-0547">Nucleotide-binding</keyword>
<evidence type="ECO:0000256" key="2">
    <source>
        <dbReference type="ARBA" id="ARBA00022598"/>
    </source>
</evidence>
<dbReference type="NCBIfam" id="TIGR00364">
    <property type="entry name" value="7-cyano-7-deazaguanine synthase QueC"/>
    <property type="match status" value="1"/>
</dbReference>
<dbReference type="RefSeq" id="WP_400203865.1">
    <property type="nucleotide sequence ID" value="NZ_CAYAYE010000009.1"/>
</dbReference>
<accession>A0A8J8PDR1</accession>
<sequence length="227" mass="24356">MKKAVVLLSGGLDSTTTLACAINDGYEVIALSMLYGQRHSKEIESAKKVAEHYHAKHIIVEMDMSFLHSSALTSQDLKVPSHNSASEVKADIPVTYVPARNITMLSLAAGLCESEGGDAIYIGANSVDYSGYPDCRPEFFEAFQKVLNVGTKCGVQGSPVKIITPILSMSKAEIVKLATKLGAPLQYTWSCYNGGEKACGHCDSCLLRLKGFAEAGIKDPVEYEGSI</sequence>
<evidence type="ECO:0000313" key="13">
    <source>
        <dbReference type="Proteomes" id="UP000752814"/>
    </source>
</evidence>
<reference evidence="12" key="1">
    <citation type="submission" date="2016-03" db="EMBL/GenBank/DDBJ databases">
        <authorList>
            <person name="Borrel G."/>
            <person name="Mccann A."/>
            <person name="O'Toole P.W."/>
        </authorList>
    </citation>
    <scope>NUCLEOTIDE SEQUENCE</scope>
    <source>
        <strain evidence="12">183</strain>
    </source>
</reference>
<evidence type="ECO:0000256" key="4">
    <source>
        <dbReference type="ARBA" id="ARBA00022741"/>
    </source>
</evidence>
<feature type="binding site" evidence="11">
    <location>
        <position position="191"/>
    </location>
    <ligand>
        <name>Zn(2+)</name>
        <dbReference type="ChEBI" id="CHEBI:29105"/>
    </ligand>
</feature>
<evidence type="ECO:0000256" key="8">
    <source>
        <dbReference type="ARBA" id="ARBA00037993"/>
    </source>
</evidence>
<comment type="cofactor">
    <cofactor evidence="11">
        <name>Zn(2+)</name>
        <dbReference type="ChEBI" id="CHEBI:29105"/>
    </cofactor>
    <text evidence="11">Binds 1 zinc ion per subunit.</text>
</comment>
<dbReference type="GO" id="GO:0008270">
    <property type="term" value="F:zinc ion binding"/>
    <property type="evidence" value="ECO:0007669"/>
    <property type="project" value="UniProtKB-UniRule"/>
</dbReference>
<dbReference type="HAMAP" id="MF_01633">
    <property type="entry name" value="QueC"/>
    <property type="match status" value="1"/>
</dbReference>
<evidence type="ECO:0000313" key="12">
    <source>
        <dbReference type="EMBL" id="TQS83441.1"/>
    </source>
</evidence>
<dbReference type="EC" id="6.3.4.20" evidence="9 11"/>
<dbReference type="UniPathway" id="UPA00391"/>
<evidence type="ECO:0000256" key="3">
    <source>
        <dbReference type="ARBA" id="ARBA00022723"/>
    </source>
</evidence>
<comment type="similarity">
    <text evidence="8 11">Belongs to the QueC family.</text>
</comment>
<gene>
    <name evidence="11" type="primary">queC</name>
    <name evidence="12" type="ORF">A3207_07530</name>
</gene>
<protein>
    <recommendedName>
        <fullName evidence="9 11">7-cyano-7-deazaguanine synthase</fullName>
        <ecNumber evidence="9 11">6.3.4.20</ecNumber>
    </recommendedName>
    <alternativeName>
        <fullName evidence="11">7-cyano-7-carbaguanine synthase</fullName>
    </alternativeName>
    <alternativeName>
        <fullName evidence="11">Archaeosine biosynthesis protein QueC</fullName>
    </alternativeName>
    <alternativeName>
        <fullName evidence="11">PreQ(0) synthase</fullName>
    </alternativeName>
</protein>
<keyword evidence="6 11" id="KW-0067">ATP-binding</keyword>
<keyword evidence="5 11" id="KW-0862">Zinc</keyword>
<feature type="binding site" evidence="11">
    <location>
        <position position="199"/>
    </location>
    <ligand>
        <name>Zn(2+)</name>
        <dbReference type="ChEBI" id="CHEBI:29105"/>
    </ligand>
</feature>
<dbReference type="AlphaFoldDB" id="A0A8J8PDR1"/>
<dbReference type="Proteomes" id="UP000752814">
    <property type="component" value="Unassembled WGS sequence"/>
</dbReference>
<dbReference type="PANTHER" id="PTHR42914">
    <property type="entry name" value="7-CYANO-7-DEAZAGUANINE SYNTHASE"/>
    <property type="match status" value="1"/>
</dbReference>
<evidence type="ECO:0000256" key="5">
    <source>
        <dbReference type="ARBA" id="ARBA00022833"/>
    </source>
</evidence>